<dbReference type="HOGENOM" id="CLU_2349945_0_0_1"/>
<dbReference type="EnsemblPlants" id="AES86883">
    <property type="protein sequence ID" value="AES86883"/>
    <property type="gene ID" value="MTR_4g016490"/>
</dbReference>
<evidence type="ECO:0000256" key="2">
    <source>
        <dbReference type="ARBA" id="ARBA00022840"/>
    </source>
</evidence>
<dbReference type="Pfam" id="PF00069">
    <property type="entry name" value="Pkinase"/>
    <property type="match status" value="1"/>
</dbReference>
<evidence type="ECO:0000313" key="4">
    <source>
        <dbReference type="EMBL" id="AES86883.1"/>
    </source>
</evidence>
<dbReference type="GO" id="GO:0004672">
    <property type="term" value="F:protein kinase activity"/>
    <property type="evidence" value="ECO:0007669"/>
    <property type="project" value="InterPro"/>
</dbReference>
<dbReference type="AlphaFoldDB" id="G7JP29"/>
<keyword evidence="2" id="KW-0067">ATP-binding</keyword>
<dbReference type="STRING" id="3880.G7JP29"/>
<dbReference type="PROSITE" id="PS50011">
    <property type="entry name" value="PROTEIN_KINASE_DOM"/>
    <property type="match status" value="1"/>
</dbReference>
<keyword evidence="1" id="KW-0547">Nucleotide-binding</keyword>
<evidence type="ECO:0000259" key="3">
    <source>
        <dbReference type="PROSITE" id="PS50011"/>
    </source>
</evidence>
<dbReference type="GO" id="GO:0005524">
    <property type="term" value="F:ATP binding"/>
    <property type="evidence" value="ECO:0007669"/>
    <property type="project" value="UniProtKB-KW"/>
</dbReference>
<keyword evidence="4" id="KW-0808">Transferase</keyword>
<dbReference type="SUPFAM" id="SSF56112">
    <property type="entry name" value="Protein kinase-like (PK-like)"/>
    <property type="match status" value="1"/>
</dbReference>
<dbReference type="InterPro" id="IPR011009">
    <property type="entry name" value="Kinase-like_dom_sf"/>
</dbReference>
<feature type="domain" description="Protein kinase" evidence="3">
    <location>
        <begin position="1"/>
        <end position="97"/>
    </location>
</feature>
<gene>
    <name evidence="4" type="ordered locus">MTR_4g016490</name>
</gene>
<dbReference type="PANTHER" id="PTHR27007">
    <property type="match status" value="1"/>
</dbReference>
<name>G7JP29_MEDTR</name>
<dbReference type="InterPro" id="IPR050528">
    <property type="entry name" value="L-type_Lectin-RKs"/>
</dbReference>
<proteinExistence type="predicted"/>
<keyword evidence="6" id="KW-1185">Reference proteome</keyword>
<dbReference type="Gene3D" id="1.10.510.10">
    <property type="entry name" value="Transferase(Phosphotransferase) domain 1"/>
    <property type="match status" value="1"/>
</dbReference>
<dbReference type="PaxDb" id="3880-AES86883"/>
<organism evidence="4 6">
    <name type="scientific">Medicago truncatula</name>
    <name type="common">Barrel medic</name>
    <name type="synonym">Medicago tribuloides</name>
    <dbReference type="NCBI Taxonomy" id="3880"/>
    <lineage>
        <taxon>Eukaryota</taxon>
        <taxon>Viridiplantae</taxon>
        <taxon>Streptophyta</taxon>
        <taxon>Embryophyta</taxon>
        <taxon>Tracheophyta</taxon>
        <taxon>Spermatophyta</taxon>
        <taxon>Magnoliopsida</taxon>
        <taxon>eudicotyledons</taxon>
        <taxon>Gunneridae</taxon>
        <taxon>Pentapetalae</taxon>
        <taxon>rosids</taxon>
        <taxon>fabids</taxon>
        <taxon>Fabales</taxon>
        <taxon>Fabaceae</taxon>
        <taxon>Papilionoideae</taxon>
        <taxon>50 kb inversion clade</taxon>
        <taxon>NPAAA clade</taxon>
        <taxon>Hologalegina</taxon>
        <taxon>IRL clade</taxon>
        <taxon>Trifolieae</taxon>
        <taxon>Medicago</taxon>
    </lineage>
</organism>
<evidence type="ECO:0000313" key="5">
    <source>
        <dbReference type="EnsemblPlants" id="AES86883"/>
    </source>
</evidence>
<sequence length="97" mass="11245">MEEPQDDVENTTRIKFKIEHNLNICSTVTKKRLVYDLKASNIMLDKNYNASLGDLGSAYAVENEKTSYELYEVQWDTSYMAPECFHIGRATREPDVF</sequence>
<evidence type="ECO:0000313" key="6">
    <source>
        <dbReference type="Proteomes" id="UP000002051"/>
    </source>
</evidence>
<evidence type="ECO:0000256" key="1">
    <source>
        <dbReference type="ARBA" id="ARBA00022741"/>
    </source>
</evidence>
<dbReference type="Proteomes" id="UP000002051">
    <property type="component" value="Chromosome 4"/>
</dbReference>
<reference evidence="4 6" key="1">
    <citation type="journal article" date="2011" name="Nature">
        <title>The Medicago genome provides insight into the evolution of rhizobial symbioses.</title>
        <authorList>
            <person name="Young N.D."/>
            <person name="Debelle F."/>
            <person name="Oldroyd G.E."/>
            <person name="Geurts R."/>
            <person name="Cannon S.B."/>
            <person name="Udvardi M.K."/>
            <person name="Benedito V.A."/>
            <person name="Mayer K.F."/>
            <person name="Gouzy J."/>
            <person name="Schoof H."/>
            <person name="Van de Peer Y."/>
            <person name="Proost S."/>
            <person name="Cook D.R."/>
            <person name="Meyers B.C."/>
            <person name="Spannagl M."/>
            <person name="Cheung F."/>
            <person name="De Mita S."/>
            <person name="Krishnakumar V."/>
            <person name="Gundlach H."/>
            <person name="Zhou S."/>
            <person name="Mudge J."/>
            <person name="Bharti A.K."/>
            <person name="Murray J.D."/>
            <person name="Naoumkina M.A."/>
            <person name="Rosen B."/>
            <person name="Silverstein K.A."/>
            <person name="Tang H."/>
            <person name="Rombauts S."/>
            <person name="Zhao P.X."/>
            <person name="Zhou P."/>
            <person name="Barbe V."/>
            <person name="Bardou P."/>
            <person name="Bechner M."/>
            <person name="Bellec A."/>
            <person name="Berger A."/>
            <person name="Berges H."/>
            <person name="Bidwell S."/>
            <person name="Bisseling T."/>
            <person name="Choisne N."/>
            <person name="Couloux A."/>
            <person name="Denny R."/>
            <person name="Deshpande S."/>
            <person name="Dai X."/>
            <person name="Doyle J.J."/>
            <person name="Dudez A.M."/>
            <person name="Farmer A.D."/>
            <person name="Fouteau S."/>
            <person name="Franken C."/>
            <person name="Gibelin C."/>
            <person name="Gish J."/>
            <person name="Goldstein S."/>
            <person name="Gonzalez A.J."/>
            <person name="Green P.J."/>
            <person name="Hallab A."/>
            <person name="Hartog M."/>
            <person name="Hua A."/>
            <person name="Humphray S.J."/>
            <person name="Jeong D.H."/>
            <person name="Jing Y."/>
            <person name="Jocker A."/>
            <person name="Kenton S.M."/>
            <person name="Kim D.J."/>
            <person name="Klee K."/>
            <person name="Lai H."/>
            <person name="Lang C."/>
            <person name="Lin S."/>
            <person name="Macmil S.L."/>
            <person name="Magdelenat G."/>
            <person name="Matthews L."/>
            <person name="McCorrison J."/>
            <person name="Monaghan E.L."/>
            <person name="Mun J.H."/>
            <person name="Najar F.Z."/>
            <person name="Nicholson C."/>
            <person name="Noirot C."/>
            <person name="O'Bleness M."/>
            <person name="Paule C.R."/>
            <person name="Poulain J."/>
            <person name="Prion F."/>
            <person name="Qin B."/>
            <person name="Qu C."/>
            <person name="Retzel E.F."/>
            <person name="Riddle C."/>
            <person name="Sallet E."/>
            <person name="Samain S."/>
            <person name="Samson N."/>
            <person name="Sanders I."/>
            <person name="Saurat O."/>
            <person name="Scarpelli C."/>
            <person name="Schiex T."/>
            <person name="Segurens B."/>
            <person name="Severin A.J."/>
            <person name="Sherrier D.J."/>
            <person name="Shi R."/>
            <person name="Sims S."/>
            <person name="Singer S.R."/>
            <person name="Sinharoy S."/>
            <person name="Sterck L."/>
            <person name="Viollet A."/>
            <person name="Wang B.B."/>
            <person name="Wang K."/>
            <person name="Wang M."/>
            <person name="Wang X."/>
            <person name="Warfsmann J."/>
            <person name="Weissenbach J."/>
            <person name="White D.D."/>
            <person name="White J.D."/>
            <person name="Wiley G.B."/>
            <person name="Wincker P."/>
            <person name="Xing Y."/>
            <person name="Yang L."/>
            <person name="Yao Z."/>
            <person name="Ying F."/>
            <person name="Zhai J."/>
            <person name="Zhou L."/>
            <person name="Zuber A."/>
            <person name="Denarie J."/>
            <person name="Dixon R.A."/>
            <person name="May G.D."/>
            <person name="Schwartz D.C."/>
            <person name="Rogers J."/>
            <person name="Quetier F."/>
            <person name="Town C.D."/>
            <person name="Roe B.A."/>
        </authorList>
    </citation>
    <scope>NUCLEOTIDE SEQUENCE [LARGE SCALE GENOMIC DNA]</scope>
    <source>
        <strain evidence="4">A17</strain>
        <strain evidence="5 6">cv. Jemalong A17</strain>
    </source>
</reference>
<dbReference type="InterPro" id="IPR000719">
    <property type="entry name" value="Prot_kinase_dom"/>
</dbReference>
<protein>
    <submittedName>
        <fullName evidence="4">Serine/Threonine kinase family protein</fullName>
    </submittedName>
</protein>
<reference evidence="4 6" key="2">
    <citation type="journal article" date="2014" name="BMC Genomics">
        <title>An improved genome release (version Mt4.0) for the model legume Medicago truncatula.</title>
        <authorList>
            <person name="Tang H."/>
            <person name="Krishnakumar V."/>
            <person name="Bidwell S."/>
            <person name="Rosen B."/>
            <person name="Chan A."/>
            <person name="Zhou S."/>
            <person name="Gentzbittel L."/>
            <person name="Childs K.L."/>
            <person name="Yandell M."/>
            <person name="Gundlach H."/>
            <person name="Mayer K.F."/>
            <person name="Schwartz D.C."/>
            <person name="Town C.D."/>
        </authorList>
    </citation>
    <scope>GENOME REANNOTATION</scope>
    <source>
        <strain evidence="5 6">cv. Jemalong A17</strain>
    </source>
</reference>
<dbReference type="EMBL" id="CM001220">
    <property type="protein sequence ID" value="AES86883.1"/>
    <property type="molecule type" value="Genomic_DNA"/>
</dbReference>
<reference evidence="5" key="3">
    <citation type="submission" date="2015-04" db="UniProtKB">
        <authorList>
            <consortium name="EnsemblPlants"/>
        </authorList>
    </citation>
    <scope>IDENTIFICATION</scope>
    <source>
        <strain evidence="5">cv. Jemalong A17</strain>
    </source>
</reference>
<keyword evidence="4" id="KW-0418">Kinase</keyword>
<accession>G7JP29</accession>